<keyword evidence="2" id="KW-0223">Dioxygenase</keyword>
<dbReference type="Pfam" id="PF03098">
    <property type="entry name" value="An_peroxidase"/>
    <property type="match status" value="1"/>
</dbReference>
<evidence type="ECO:0000256" key="1">
    <source>
        <dbReference type="ARBA" id="ARBA00022723"/>
    </source>
</evidence>
<dbReference type="PANTHER" id="PTHR11903">
    <property type="entry name" value="PROSTAGLANDIN G/H SYNTHASE"/>
    <property type="match status" value="1"/>
</dbReference>
<organism evidence="5 6">
    <name type="scientific">Chlorogloeopsis fritschii PCC 6912</name>
    <dbReference type="NCBI Taxonomy" id="211165"/>
    <lineage>
        <taxon>Bacteria</taxon>
        <taxon>Bacillati</taxon>
        <taxon>Cyanobacteriota</taxon>
        <taxon>Cyanophyceae</taxon>
        <taxon>Nostocales</taxon>
        <taxon>Chlorogloeopsidaceae</taxon>
        <taxon>Chlorogloeopsis</taxon>
    </lineage>
</organism>
<dbReference type="Proteomes" id="UP000268857">
    <property type="component" value="Unassembled WGS sequence"/>
</dbReference>
<dbReference type="GO" id="GO:0016702">
    <property type="term" value="F:oxidoreductase activity, acting on single donors with incorporation of molecular oxygen, incorporation of two atoms of oxygen"/>
    <property type="evidence" value="ECO:0007669"/>
    <property type="project" value="TreeGrafter"/>
</dbReference>
<reference evidence="5 6" key="1">
    <citation type="journal article" date="2019" name="Genome Biol. Evol.">
        <title>Day and night: Metabolic profiles and evolutionary relationships of six axenic non-marine cyanobacteria.</title>
        <authorList>
            <person name="Will S.E."/>
            <person name="Henke P."/>
            <person name="Boedeker C."/>
            <person name="Huang S."/>
            <person name="Brinkmann H."/>
            <person name="Rohde M."/>
            <person name="Jarek M."/>
            <person name="Friedl T."/>
            <person name="Seufert S."/>
            <person name="Schumacher M."/>
            <person name="Overmann J."/>
            <person name="Neumann-Schaal M."/>
            <person name="Petersen J."/>
        </authorList>
    </citation>
    <scope>NUCLEOTIDE SEQUENCE [LARGE SCALE GENOMIC DNA]</scope>
    <source>
        <strain evidence="5 6">PCC 6912</strain>
    </source>
</reference>
<evidence type="ECO:0000256" key="4">
    <source>
        <dbReference type="ARBA" id="ARBA00023004"/>
    </source>
</evidence>
<dbReference type="GO" id="GO:0004666">
    <property type="term" value="F:prostaglandin-endoperoxide synthase activity"/>
    <property type="evidence" value="ECO:0007669"/>
    <property type="project" value="TreeGrafter"/>
</dbReference>
<keyword evidence="3" id="KW-0560">Oxidoreductase</keyword>
<evidence type="ECO:0008006" key="7">
    <source>
        <dbReference type="Google" id="ProtNLM"/>
    </source>
</evidence>
<keyword evidence="1" id="KW-0479">Metal-binding</keyword>
<name>A0A433NBH9_CHLFR</name>
<dbReference type="Gene3D" id="1.10.640.10">
    <property type="entry name" value="Haem peroxidase domain superfamily, animal type"/>
    <property type="match status" value="1"/>
</dbReference>
<evidence type="ECO:0000256" key="2">
    <source>
        <dbReference type="ARBA" id="ARBA00022964"/>
    </source>
</evidence>
<dbReference type="GO" id="GO:0006631">
    <property type="term" value="P:fatty acid metabolic process"/>
    <property type="evidence" value="ECO:0007669"/>
    <property type="project" value="UniProtKB-ARBA"/>
</dbReference>
<dbReference type="GO" id="GO:0020037">
    <property type="term" value="F:heme binding"/>
    <property type="evidence" value="ECO:0007669"/>
    <property type="project" value="InterPro"/>
</dbReference>
<protein>
    <recommendedName>
        <fullName evidence="7">Heme peroxidase</fullName>
    </recommendedName>
</protein>
<dbReference type="PANTHER" id="PTHR11903:SF39">
    <property type="entry name" value="PROSTAGLANDIN G_H SYNTHASE 2-LIKE"/>
    <property type="match status" value="1"/>
</dbReference>
<dbReference type="AlphaFoldDB" id="A0A433NBH9"/>
<keyword evidence="6" id="KW-1185">Reference proteome</keyword>
<dbReference type="InterPro" id="IPR019791">
    <property type="entry name" value="Haem_peroxidase_animal"/>
</dbReference>
<dbReference type="InterPro" id="IPR050783">
    <property type="entry name" value="Oxylipin_biosynth_metab"/>
</dbReference>
<dbReference type="GO" id="GO:0005737">
    <property type="term" value="C:cytoplasm"/>
    <property type="evidence" value="ECO:0007669"/>
    <property type="project" value="TreeGrafter"/>
</dbReference>
<dbReference type="EMBL" id="RSCJ01000013">
    <property type="protein sequence ID" value="RUR79248.1"/>
    <property type="molecule type" value="Genomic_DNA"/>
</dbReference>
<evidence type="ECO:0000256" key="3">
    <source>
        <dbReference type="ARBA" id="ARBA00023002"/>
    </source>
</evidence>
<comment type="caution">
    <text evidence="5">The sequence shown here is derived from an EMBL/GenBank/DDBJ whole genome shotgun (WGS) entry which is preliminary data.</text>
</comment>
<dbReference type="InterPro" id="IPR010255">
    <property type="entry name" value="Haem_peroxidase_sf"/>
</dbReference>
<proteinExistence type="predicted"/>
<dbReference type="STRING" id="211165.GCA_000317285_06763"/>
<dbReference type="PROSITE" id="PS50292">
    <property type="entry name" value="PEROXIDASE_3"/>
    <property type="match status" value="1"/>
</dbReference>
<dbReference type="GO" id="GO:0006979">
    <property type="term" value="P:response to oxidative stress"/>
    <property type="evidence" value="ECO:0007669"/>
    <property type="project" value="InterPro"/>
</dbReference>
<accession>A0A433NBH9</accession>
<dbReference type="OrthoDB" id="9765610at2"/>
<keyword evidence="4" id="KW-0408">Iron</keyword>
<dbReference type="InterPro" id="IPR037120">
    <property type="entry name" value="Haem_peroxidase_sf_animal"/>
</dbReference>
<dbReference type="GO" id="GO:0046872">
    <property type="term" value="F:metal ion binding"/>
    <property type="evidence" value="ECO:0007669"/>
    <property type="project" value="UniProtKB-KW"/>
</dbReference>
<dbReference type="GO" id="GO:0004601">
    <property type="term" value="F:peroxidase activity"/>
    <property type="evidence" value="ECO:0007669"/>
    <property type="project" value="InterPro"/>
</dbReference>
<sequence length="546" mass="63653">MASKRDKSKDGLRNKLETAALTGFKPIWNFIQGKPSLAKKVNKVLINNAIYKVPTRPYPFSTMSPYTSWESLTDRTYSGLHLPPLDWKPLTNKNYIGINLTPSEQFEKNLPPVEDLAILYQKTEETKYSPKSTLIFPYFVQWFTDSFLRTDRKDARKNNSNHHIDLCNVYGLNPNITHLLRAYHGGKLKSQIINGEEYPPFYYDENGQPKEEFKGLPHVYTDEFIPKADSFPPEKRQTLFAMGLELERANVQIGYVMLNVLCLREHNRLCELLAKKYPTWDDERLYHTARNIVMVEMLKIVLEDYINHITPYHFNFFADPLSFTNEKWYRQNWMSVEFTLVYRWHSMLPDRIIYDGQEVPTPATMWNNEMIIKKGLGALFEESCSQSAALLSLFNTPEFLVPTELASIRLGRVTKVRSYNDYRELCKYPRVTNFDQISSDEKVKRELQRLYGHVDNLEMYVGLYAEDLRPNSALPPLVGRLIGIDAFSQALTNPLLAENIFNPETFSPVGWEEIQNTKTLSDLLNRNVPQGKTYRVSFYRQDWQPV</sequence>
<evidence type="ECO:0000313" key="5">
    <source>
        <dbReference type="EMBL" id="RUR79248.1"/>
    </source>
</evidence>
<dbReference type="SUPFAM" id="SSF48113">
    <property type="entry name" value="Heme-dependent peroxidases"/>
    <property type="match status" value="1"/>
</dbReference>
<gene>
    <name evidence="5" type="ORF">PCC6912_34220</name>
</gene>
<dbReference type="CDD" id="cd09816">
    <property type="entry name" value="prostaglandin_endoperoxide_synthase"/>
    <property type="match status" value="1"/>
</dbReference>
<dbReference type="PRINTS" id="PR00457">
    <property type="entry name" value="ANPEROXIDASE"/>
</dbReference>
<evidence type="ECO:0000313" key="6">
    <source>
        <dbReference type="Proteomes" id="UP000268857"/>
    </source>
</evidence>
<dbReference type="RefSeq" id="WP_016876212.1">
    <property type="nucleotide sequence ID" value="NZ_AJLN01000154.1"/>
</dbReference>